<dbReference type="NCBIfam" id="TIGR02143">
    <property type="entry name" value="trmA_only"/>
    <property type="match status" value="1"/>
</dbReference>
<comment type="similarity">
    <text evidence="5">Belongs to the class I-like SAM-binding methyltransferase superfamily. RNA M5U methyltransferase family. TrmA subfamily.</text>
</comment>
<dbReference type="GO" id="GO:0030488">
    <property type="term" value="P:tRNA methylation"/>
    <property type="evidence" value="ECO:0007669"/>
    <property type="project" value="UniProtKB-UniRule"/>
</dbReference>
<feature type="binding site" evidence="5 6">
    <location>
        <position position="199"/>
    </location>
    <ligand>
        <name>S-adenosyl-L-methionine</name>
        <dbReference type="ChEBI" id="CHEBI:59789"/>
    </ligand>
</feature>
<dbReference type="PROSITE" id="PS01230">
    <property type="entry name" value="TRMA_1"/>
    <property type="match status" value="1"/>
</dbReference>
<dbReference type="InterPro" id="IPR010280">
    <property type="entry name" value="U5_MeTrfase_fam"/>
</dbReference>
<feature type="active site" evidence="7">
    <location>
        <position position="337"/>
    </location>
</feature>
<evidence type="ECO:0000313" key="8">
    <source>
        <dbReference type="EMBL" id="SPT68967.1"/>
    </source>
</evidence>
<comment type="catalytic activity">
    <reaction evidence="5">
        <text>uridine(54) in tRNA + S-adenosyl-L-methionine = 5-methyluridine(54) in tRNA + S-adenosyl-L-homocysteine + H(+)</text>
        <dbReference type="Rhea" id="RHEA:42712"/>
        <dbReference type="Rhea" id="RHEA-COMP:10167"/>
        <dbReference type="Rhea" id="RHEA-COMP:10193"/>
        <dbReference type="ChEBI" id="CHEBI:15378"/>
        <dbReference type="ChEBI" id="CHEBI:57856"/>
        <dbReference type="ChEBI" id="CHEBI:59789"/>
        <dbReference type="ChEBI" id="CHEBI:65315"/>
        <dbReference type="ChEBI" id="CHEBI:74447"/>
        <dbReference type="EC" id="2.1.1.35"/>
    </reaction>
</comment>
<dbReference type="Gene3D" id="3.40.50.150">
    <property type="entry name" value="Vaccinia Virus protein VP39"/>
    <property type="match status" value="1"/>
</dbReference>
<evidence type="ECO:0000256" key="1">
    <source>
        <dbReference type="ARBA" id="ARBA00022603"/>
    </source>
</evidence>
<protein>
    <recommendedName>
        <fullName evidence="5">tRNA/tmRNA (uracil-C(5))-methyltransferase</fullName>
        <ecNumber evidence="5">2.1.1.35</ecNumber>
    </recommendedName>
    <alternativeName>
        <fullName evidence="5">tRNA (uracil(54)-C(5))-methyltransferase</fullName>
    </alternativeName>
    <alternativeName>
        <fullName evidence="5">tRNA(m5U54)-methyltransferase</fullName>
        <shortName evidence="5">RUMT</shortName>
    </alternativeName>
    <alternativeName>
        <fullName evidence="5">tmRNA (uracil(341)-C(5))-methyltransferase</fullName>
    </alternativeName>
</protein>
<dbReference type="SUPFAM" id="SSF53335">
    <property type="entry name" value="S-adenosyl-L-methionine-dependent methyltransferases"/>
    <property type="match status" value="1"/>
</dbReference>
<dbReference type="AlphaFoldDB" id="A0A2X0WF13"/>
<evidence type="ECO:0000256" key="2">
    <source>
        <dbReference type="ARBA" id="ARBA00022679"/>
    </source>
</evidence>
<dbReference type="GO" id="GO:0000049">
    <property type="term" value="F:tRNA binding"/>
    <property type="evidence" value="ECO:0007669"/>
    <property type="project" value="TreeGrafter"/>
</dbReference>
<accession>A0A2X0WF13</accession>
<name>A0A2X0WF13_9GAMM</name>
<dbReference type="GO" id="GO:0005829">
    <property type="term" value="C:cytosol"/>
    <property type="evidence" value="ECO:0007669"/>
    <property type="project" value="TreeGrafter"/>
</dbReference>
<proteinExistence type="inferred from homology"/>
<feature type="binding site" evidence="5 6">
    <location>
        <position position="249"/>
    </location>
    <ligand>
        <name>S-adenosyl-L-methionine</name>
        <dbReference type="ChEBI" id="CHEBI:59789"/>
    </ligand>
</feature>
<evidence type="ECO:0000256" key="7">
    <source>
        <dbReference type="PROSITE-ProRule" id="PRU10015"/>
    </source>
</evidence>
<evidence type="ECO:0000256" key="6">
    <source>
        <dbReference type="PROSITE-ProRule" id="PRU01024"/>
    </source>
</evidence>
<comment type="catalytic activity">
    <reaction evidence="5">
        <text>uridine(341) in tmRNA + S-adenosyl-L-methionine = 5-methyluridine(341) in tmRNA + S-adenosyl-L-homocysteine + H(+)</text>
        <dbReference type="Rhea" id="RHEA:43612"/>
        <dbReference type="Rhea" id="RHEA-COMP:10630"/>
        <dbReference type="Rhea" id="RHEA-COMP:10631"/>
        <dbReference type="ChEBI" id="CHEBI:15378"/>
        <dbReference type="ChEBI" id="CHEBI:57856"/>
        <dbReference type="ChEBI" id="CHEBI:59789"/>
        <dbReference type="ChEBI" id="CHEBI:65315"/>
        <dbReference type="ChEBI" id="CHEBI:74447"/>
    </reaction>
</comment>
<gene>
    <name evidence="5 8" type="primary">trmA</name>
    <name evidence="8" type="ORF">NCTC13093_00330</name>
</gene>
<keyword evidence="4 5" id="KW-0819">tRNA processing</keyword>
<dbReference type="RefSeq" id="WP_113743170.1">
    <property type="nucleotide sequence ID" value="NZ_UAPV01000001.1"/>
</dbReference>
<organism evidence="8 9">
    <name type="scientific">Anaerobiospirillum thomasii</name>
    <dbReference type="NCBI Taxonomy" id="179995"/>
    <lineage>
        <taxon>Bacteria</taxon>
        <taxon>Pseudomonadati</taxon>
        <taxon>Pseudomonadota</taxon>
        <taxon>Gammaproteobacteria</taxon>
        <taxon>Aeromonadales</taxon>
        <taxon>Succinivibrionaceae</taxon>
        <taxon>Anaerobiospirillum</taxon>
    </lineage>
</organism>
<feature type="binding site" evidence="5 6">
    <location>
        <position position="311"/>
    </location>
    <ligand>
        <name>S-adenosyl-L-methionine</name>
        <dbReference type="ChEBI" id="CHEBI:59789"/>
    </ligand>
</feature>
<comment type="function">
    <text evidence="5">Dual-specificity methyltransferase that catalyzes the formation of 5-methyluridine at position 54 (m5U54) in all tRNAs, and that of position 341 (m5U341) in tmRNA (transfer-mRNA).</text>
</comment>
<dbReference type="InterPro" id="IPR029063">
    <property type="entry name" value="SAM-dependent_MTases_sf"/>
</dbReference>
<feature type="active site" description="Nucleophile" evidence="5 6">
    <location>
        <position position="337"/>
    </location>
</feature>
<dbReference type="HAMAP" id="MF_01011">
    <property type="entry name" value="RNA_methyltr_TrmA"/>
    <property type="match status" value="1"/>
</dbReference>
<dbReference type="PANTHER" id="PTHR47790">
    <property type="entry name" value="TRNA/TMRNA (URACIL-C(5))-METHYLTRANSFERASE"/>
    <property type="match status" value="1"/>
</dbReference>
<evidence type="ECO:0000256" key="4">
    <source>
        <dbReference type="ARBA" id="ARBA00022694"/>
    </source>
</evidence>
<dbReference type="Proteomes" id="UP000250086">
    <property type="component" value="Unassembled WGS sequence"/>
</dbReference>
<dbReference type="InterPro" id="IPR011869">
    <property type="entry name" value="TrmA_MeTrfase"/>
</dbReference>
<dbReference type="PANTHER" id="PTHR47790:SF2">
    <property type="entry name" value="TRNA_TMRNA (URACIL-C(5))-METHYLTRANSFERASE"/>
    <property type="match status" value="1"/>
</dbReference>
<keyword evidence="9" id="KW-1185">Reference proteome</keyword>
<keyword evidence="1 5" id="KW-0489">Methyltransferase</keyword>
<keyword evidence="3 5" id="KW-0949">S-adenosyl-L-methionine</keyword>
<feature type="active site" description="Proton acceptor" evidence="5">
    <location>
        <position position="371"/>
    </location>
</feature>
<evidence type="ECO:0000313" key="9">
    <source>
        <dbReference type="Proteomes" id="UP000250086"/>
    </source>
</evidence>
<dbReference type="InterPro" id="IPR030390">
    <property type="entry name" value="MeTrfase_TrmA_AS"/>
</dbReference>
<keyword evidence="2 5" id="KW-0808">Transferase</keyword>
<evidence type="ECO:0000256" key="3">
    <source>
        <dbReference type="ARBA" id="ARBA00022691"/>
    </source>
</evidence>
<dbReference type="GO" id="GO:0030697">
    <property type="term" value="F:tRNA (uracil(54)-C5)-methyltransferase activity, S-adenosyl methionine-dependent"/>
    <property type="evidence" value="ECO:0007669"/>
    <property type="project" value="UniProtKB-UniRule"/>
</dbReference>
<dbReference type="CDD" id="cd02440">
    <property type="entry name" value="AdoMet_MTases"/>
    <property type="match status" value="1"/>
</dbReference>
<dbReference type="PROSITE" id="PS01231">
    <property type="entry name" value="TRMA_2"/>
    <property type="match status" value="1"/>
</dbReference>
<reference evidence="8 9" key="1">
    <citation type="submission" date="2018-06" db="EMBL/GenBank/DDBJ databases">
        <authorList>
            <consortium name="Pathogen Informatics"/>
            <person name="Doyle S."/>
        </authorList>
    </citation>
    <scope>NUCLEOTIDE SEQUENCE [LARGE SCALE GENOMIC DNA]</scope>
    <source>
        <strain evidence="8 9">NCTC13093</strain>
    </source>
</reference>
<dbReference type="Gene3D" id="2.40.50.1070">
    <property type="match status" value="1"/>
</dbReference>
<dbReference type="PROSITE" id="PS51687">
    <property type="entry name" value="SAM_MT_RNA_M5U"/>
    <property type="match status" value="1"/>
</dbReference>
<feature type="binding site" evidence="5 6">
    <location>
        <position position="228"/>
    </location>
    <ligand>
        <name>S-adenosyl-L-methionine</name>
        <dbReference type="ChEBI" id="CHEBI:59789"/>
    </ligand>
</feature>
<evidence type="ECO:0000256" key="5">
    <source>
        <dbReference type="HAMAP-Rule" id="MF_01011"/>
    </source>
</evidence>
<dbReference type="EMBL" id="UAPV01000001">
    <property type="protein sequence ID" value="SPT68967.1"/>
    <property type="molecule type" value="Genomic_DNA"/>
</dbReference>
<dbReference type="InterPro" id="IPR030391">
    <property type="entry name" value="MeTrfase_TrmA_CS"/>
</dbReference>
<dbReference type="Pfam" id="PF05958">
    <property type="entry name" value="tRNA_U5-meth_tr"/>
    <property type="match status" value="1"/>
</dbReference>
<sequence>MSQQHLTTTDKEQYQQLLDTKVATILSNLQKAVHTALPEPAVYPSKPVHYRMRAEFAIYFDNDTMHYVMYKPNTKPKERIFVDSFDKAHEAIYKLMPDLSALLQKDEELKHKLFEIDFLTNQKGDVIVSLIYHKKLDETATLQRLEKLRDLLCHMGHKISFTAHAKKQLIKCPDDTIVEEYKLKDGNVSLYQVEGTFTQPNATTCSAMLEFARECSQDMHNTDLLELYCGSGTFTTALAPYYRQVLATEVARVPTQTALKNLRLNHIDNTKLVRLSALEVTQALNKERSFNRLNEQDIDLDSYNFKTLLIDPPRAGLASEEALSFTARFDRVIYISCGPESFASDLSYLIRTHNIVKLSFFDQFPYTSHLESGALLVKRGSDRG</sequence>
<comment type="caution">
    <text evidence="5">Lacks conserved residue(s) required for the propagation of feature annotation.</text>
</comment>
<dbReference type="EC" id="2.1.1.35" evidence="5"/>
<dbReference type="GO" id="GO:0019843">
    <property type="term" value="F:rRNA binding"/>
    <property type="evidence" value="ECO:0007669"/>
    <property type="project" value="TreeGrafter"/>
</dbReference>